<dbReference type="InterPro" id="IPR011701">
    <property type="entry name" value="MFS"/>
</dbReference>
<protein>
    <recommendedName>
        <fullName evidence="8">Nodulin-like domain-containing protein</fullName>
    </recommendedName>
</protein>
<feature type="transmembrane region" description="Helical" evidence="5">
    <location>
        <begin position="38"/>
        <end position="58"/>
    </location>
</feature>
<feature type="non-terminal residue" evidence="6">
    <location>
        <position position="359"/>
    </location>
</feature>
<dbReference type="GO" id="GO:0000329">
    <property type="term" value="C:fungal-type vacuole membrane"/>
    <property type="evidence" value="ECO:0007669"/>
    <property type="project" value="TreeGrafter"/>
</dbReference>
<name>G3Y1Y4_ASPNA</name>
<feature type="transmembrane region" description="Helical" evidence="5">
    <location>
        <begin position="319"/>
        <end position="340"/>
    </location>
</feature>
<evidence type="ECO:0000256" key="5">
    <source>
        <dbReference type="SAM" id="Phobius"/>
    </source>
</evidence>
<comment type="caution">
    <text evidence="6">The sequence shown here is derived from an EMBL/GenBank/DDBJ whole genome shotgun (WGS) entry which is preliminary data.</text>
</comment>
<organism evidence="6 7">
    <name type="scientific">Aspergillus niger (strain ATCC 1015 / CBS 113.46 / FGSC A1144 / LSHB Ac4 / NCTC 3858a / NRRL 328 / USDA 3528.7)</name>
    <dbReference type="NCBI Taxonomy" id="380704"/>
    <lineage>
        <taxon>Eukaryota</taxon>
        <taxon>Fungi</taxon>
        <taxon>Dikarya</taxon>
        <taxon>Ascomycota</taxon>
        <taxon>Pezizomycotina</taxon>
        <taxon>Eurotiomycetes</taxon>
        <taxon>Eurotiomycetidae</taxon>
        <taxon>Eurotiales</taxon>
        <taxon>Aspergillaceae</taxon>
        <taxon>Aspergillus</taxon>
        <taxon>Aspergillus subgen. Circumdati</taxon>
    </lineage>
</organism>
<dbReference type="EMBL" id="ACJE01000010">
    <property type="protein sequence ID" value="EHA22705.1"/>
    <property type="molecule type" value="Genomic_DNA"/>
</dbReference>
<accession>G3Y1Y4</accession>
<feature type="transmembrane region" description="Helical" evidence="5">
    <location>
        <begin position="149"/>
        <end position="171"/>
    </location>
</feature>
<dbReference type="InterPro" id="IPR036259">
    <property type="entry name" value="MFS_trans_sf"/>
</dbReference>
<dbReference type="OrthoDB" id="410267at2759"/>
<reference evidence="6 7" key="1">
    <citation type="journal article" date="2011" name="Genome Res.">
        <title>Comparative genomics of citric-acid-producing Aspergillus niger ATCC 1015 versus enzyme-producing CBS 513.88.</title>
        <authorList>
            <person name="Andersen M.R."/>
            <person name="Salazar M.P."/>
            <person name="Schaap P.J."/>
            <person name="van de Vondervoort P.J."/>
            <person name="Culley D."/>
            <person name="Thykaer J."/>
            <person name="Frisvad J.C."/>
            <person name="Nielsen K.F."/>
            <person name="Albang R."/>
            <person name="Albermann K."/>
            <person name="Berka R.M."/>
            <person name="Braus G.H."/>
            <person name="Braus-Stromeyer S.A."/>
            <person name="Corrochano L.M."/>
            <person name="Dai Z."/>
            <person name="van Dijck P.W."/>
            <person name="Hofmann G."/>
            <person name="Lasure L.L."/>
            <person name="Magnuson J.K."/>
            <person name="Menke H."/>
            <person name="Meijer M."/>
            <person name="Meijer S.L."/>
            <person name="Nielsen J.B."/>
            <person name="Nielsen M.L."/>
            <person name="van Ooyen A.J."/>
            <person name="Pel H.J."/>
            <person name="Poulsen L."/>
            <person name="Samson R.A."/>
            <person name="Stam H."/>
            <person name="Tsang A."/>
            <person name="van den Brink J.M."/>
            <person name="Atkins A."/>
            <person name="Aerts A."/>
            <person name="Shapiro H."/>
            <person name="Pangilinan J."/>
            <person name="Salamov A."/>
            <person name="Lou Y."/>
            <person name="Lindquist E."/>
            <person name="Lucas S."/>
            <person name="Grimwood J."/>
            <person name="Grigoriev I.V."/>
            <person name="Kubicek C.P."/>
            <person name="Martinez D."/>
            <person name="van Peij N.N."/>
            <person name="Roubos J.A."/>
            <person name="Nielsen J."/>
            <person name="Baker S.E."/>
        </authorList>
    </citation>
    <scope>NUCLEOTIDE SEQUENCE [LARGE SCALE GENOMIC DNA]</scope>
    <source>
        <strain evidence="7">ATCC 1015 / CBS 113.46 / FGSC A1144 / LSHB Ac4 / NCTC 3858a / NRRL 328 / USDA 3528.7</strain>
    </source>
</reference>
<evidence type="ECO:0000313" key="7">
    <source>
        <dbReference type="Proteomes" id="UP000009038"/>
    </source>
</evidence>
<keyword evidence="3 5" id="KW-1133">Transmembrane helix</keyword>
<dbReference type="PANTHER" id="PTHR21576:SF158">
    <property type="entry name" value="RIBOSOMAL RNA-PROCESSING PROTEIN 12-LIKE CONSERVED DOMAIN-CONTAINING PROTEIN"/>
    <property type="match status" value="1"/>
</dbReference>
<feature type="transmembrane region" description="Helical" evidence="5">
    <location>
        <begin position="101"/>
        <end position="119"/>
    </location>
</feature>
<evidence type="ECO:0000256" key="1">
    <source>
        <dbReference type="ARBA" id="ARBA00004141"/>
    </source>
</evidence>
<feature type="transmembrane region" description="Helical" evidence="5">
    <location>
        <begin position="12"/>
        <end position="31"/>
    </location>
</feature>
<dbReference type="Gene3D" id="1.20.1250.20">
    <property type="entry name" value="MFS general substrate transporter like domains"/>
    <property type="match status" value="2"/>
</dbReference>
<feature type="transmembrane region" description="Helical" evidence="5">
    <location>
        <begin position="239"/>
        <end position="262"/>
    </location>
</feature>
<comment type="subcellular location">
    <subcellularLocation>
        <location evidence="1">Membrane</location>
        <topology evidence="1">Multi-pass membrane protein</topology>
    </subcellularLocation>
</comment>
<feature type="transmembrane region" description="Helical" evidence="5">
    <location>
        <begin position="64"/>
        <end position="89"/>
    </location>
</feature>
<evidence type="ECO:0008006" key="8">
    <source>
        <dbReference type="Google" id="ProtNLM"/>
    </source>
</evidence>
<feature type="transmembrane region" description="Helical" evidence="5">
    <location>
        <begin position="274"/>
        <end position="295"/>
    </location>
</feature>
<sequence length="359" mass="38625">QMKISSTESNFIGAAGNLGMYASGIPLGLLTDARGPRLTTFLGAITLGIGYYPIYLAYVKGPGSMAIIFLSFFAFLTGFGSCSAFSASIKTSASNFPDHRGTATAFPLAAFGLSAFFWSTEDDDALSDVALESPHPDVRGLAMLPKIEFWQLFLTMALLSGIGLMTINNIGNSFIQQRQVMHVSILSFGNFIGRLSSGIGSDLLVKKLNMSRFWCLFISAFVFTITQLAGSAISNPHQLAIVSGFTGIAYGFLFGVFPSLVAHTFGIGGLSQNWGVMTLAPVLSGNVFNLLYGSIYDRHSIVEPNGDRDCPDGLACYQAAYYTTFLSGVAGVVVCLWSILHERRIHGAMHKKVEHDRLA</sequence>
<dbReference type="HOGENOM" id="CLU_012596_0_0_1"/>
<evidence type="ECO:0000256" key="3">
    <source>
        <dbReference type="ARBA" id="ARBA00022989"/>
    </source>
</evidence>
<evidence type="ECO:0000256" key="4">
    <source>
        <dbReference type="ARBA" id="ARBA00023136"/>
    </source>
</evidence>
<dbReference type="STRING" id="380704.G3Y1Y4"/>
<proteinExistence type="predicted"/>
<keyword evidence="2 5" id="KW-0812">Transmembrane</keyword>
<feature type="non-terminal residue" evidence="6">
    <location>
        <position position="1"/>
    </location>
</feature>
<dbReference type="Proteomes" id="UP000009038">
    <property type="component" value="Unassembled WGS sequence"/>
</dbReference>
<dbReference type="AlphaFoldDB" id="G3Y1Y4"/>
<gene>
    <name evidence="6" type="ORF">ASPNIDRAFT_122575</name>
</gene>
<evidence type="ECO:0000313" key="6">
    <source>
        <dbReference type="EMBL" id="EHA22705.1"/>
    </source>
</evidence>
<keyword evidence="4 5" id="KW-0472">Membrane</keyword>
<dbReference type="SUPFAM" id="SSF103473">
    <property type="entry name" value="MFS general substrate transporter"/>
    <property type="match status" value="1"/>
</dbReference>
<dbReference type="GO" id="GO:0022857">
    <property type="term" value="F:transmembrane transporter activity"/>
    <property type="evidence" value="ECO:0007669"/>
    <property type="project" value="InterPro"/>
</dbReference>
<dbReference type="PANTHER" id="PTHR21576">
    <property type="entry name" value="UNCHARACTERIZED NODULIN-LIKE PROTEIN"/>
    <property type="match status" value="1"/>
</dbReference>
<feature type="transmembrane region" description="Helical" evidence="5">
    <location>
        <begin position="213"/>
        <end position="233"/>
    </location>
</feature>
<dbReference type="Pfam" id="PF07690">
    <property type="entry name" value="MFS_1"/>
    <property type="match status" value="1"/>
</dbReference>
<evidence type="ECO:0000256" key="2">
    <source>
        <dbReference type="ARBA" id="ARBA00022692"/>
    </source>
</evidence>